<feature type="domain" description="Reverse transcriptase Ty1/copia-type" evidence="1">
    <location>
        <begin position="14"/>
        <end position="116"/>
    </location>
</feature>
<dbReference type="AlphaFoldDB" id="A0AAV3NVB3"/>
<dbReference type="InterPro" id="IPR043502">
    <property type="entry name" value="DNA/RNA_pol_sf"/>
</dbReference>
<comment type="caution">
    <text evidence="2">The sequence shown here is derived from an EMBL/GenBank/DDBJ whole genome shotgun (WGS) entry which is preliminary data.</text>
</comment>
<keyword evidence="3" id="KW-1185">Reference proteome</keyword>
<evidence type="ECO:0000313" key="2">
    <source>
        <dbReference type="EMBL" id="GAA0143317.1"/>
    </source>
</evidence>
<dbReference type="Pfam" id="PF07727">
    <property type="entry name" value="RVT_2"/>
    <property type="match status" value="1"/>
</dbReference>
<dbReference type="SUPFAM" id="SSF56672">
    <property type="entry name" value="DNA/RNA polymerases"/>
    <property type="match status" value="1"/>
</dbReference>
<evidence type="ECO:0000259" key="1">
    <source>
        <dbReference type="Pfam" id="PF07727"/>
    </source>
</evidence>
<dbReference type="InterPro" id="IPR013103">
    <property type="entry name" value="RVT_2"/>
</dbReference>
<proteinExistence type="predicted"/>
<reference evidence="2 3" key="1">
    <citation type="submission" date="2024-01" db="EMBL/GenBank/DDBJ databases">
        <title>The complete chloroplast genome sequence of Lithospermum erythrorhizon: insights into the phylogenetic relationship among Boraginaceae species and the maternal lineages of purple gromwells.</title>
        <authorList>
            <person name="Okada T."/>
            <person name="Watanabe K."/>
        </authorList>
    </citation>
    <scope>NUCLEOTIDE SEQUENCE [LARGE SCALE GENOMIC DNA]</scope>
</reference>
<organism evidence="2 3">
    <name type="scientific">Lithospermum erythrorhizon</name>
    <name type="common">Purple gromwell</name>
    <name type="synonym">Lithospermum officinale var. erythrorhizon</name>
    <dbReference type="NCBI Taxonomy" id="34254"/>
    <lineage>
        <taxon>Eukaryota</taxon>
        <taxon>Viridiplantae</taxon>
        <taxon>Streptophyta</taxon>
        <taxon>Embryophyta</taxon>
        <taxon>Tracheophyta</taxon>
        <taxon>Spermatophyta</taxon>
        <taxon>Magnoliopsida</taxon>
        <taxon>eudicotyledons</taxon>
        <taxon>Gunneridae</taxon>
        <taxon>Pentapetalae</taxon>
        <taxon>asterids</taxon>
        <taxon>lamiids</taxon>
        <taxon>Boraginales</taxon>
        <taxon>Boraginaceae</taxon>
        <taxon>Boraginoideae</taxon>
        <taxon>Lithospermeae</taxon>
        <taxon>Lithospermum</taxon>
    </lineage>
</organism>
<protein>
    <recommendedName>
        <fullName evidence="1">Reverse transcriptase Ty1/copia-type domain-containing protein</fullName>
    </recommendedName>
</protein>
<evidence type="ECO:0000313" key="3">
    <source>
        <dbReference type="Proteomes" id="UP001454036"/>
    </source>
</evidence>
<accession>A0AAV3NVB3</accession>
<name>A0AAV3NVB3_LITER</name>
<sequence length="118" mass="13585">MAEEYNALLTNDTWLVAQGQHQQHGVDYDETFSLVVKPSTIRSVLTTAASKNWSVRQLDIENAFHHGHLSETIYLKQPTGFVNIDYPHYVSKLNKALYGLKEAPRAWFHWFASYLSKC</sequence>
<gene>
    <name evidence="2" type="ORF">LIER_35716</name>
</gene>
<dbReference type="EMBL" id="BAABME010015858">
    <property type="protein sequence ID" value="GAA0143317.1"/>
    <property type="molecule type" value="Genomic_DNA"/>
</dbReference>
<dbReference type="Proteomes" id="UP001454036">
    <property type="component" value="Unassembled WGS sequence"/>
</dbReference>